<dbReference type="PANTHER" id="PTHR30204">
    <property type="entry name" value="REDOX-CYCLING DRUG-SENSING TRANSCRIPTIONAL ACTIVATOR SOXR"/>
    <property type="match status" value="1"/>
</dbReference>
<dbReference type="InterPro" id="IPR009061">
    <property type="entry name" value="DNA-bd_dom_put_sf"/>
</dbReference>
<reference evidence="3 4" key="1">
    <citation type="submission" date="2019-10" db="EMBL/GenBank/DDBJ databases">
        <title>Nocardia macrotermitis sp. nov. and Nocardia aurantia sp. nov., isolated from the gut of fungus growing-termite Macrotermes natalensis.</title>
        <authorList>
            <person name="Benndorf R."/>
            <person name="Schwitalla J."/>
            <person name="Martin K."/>
            <person name="De Beer W."/>
            <person name="Kaster A.-K."/>
            <person name="Vollmers J."/>
            <person name="Poulsen M."/>
            <person name="Beemelmanns C."/>
        </authorList>
    </citation>
    <scope>NUCLEOTIDE SEQUENCE [LARGE SCALE GENOMIC DNA]</scope>
    <source>
        <strain evidence="3 4">RB56</strain>
    </source>
</reference>
<name>A0A7K0DQZ9_9NOCA</name>
<dbReference type="EMBL" id="WEGI01000008">
    <property type="protein sequence ID" value="MQY28205.1"/>
    <property type="molecule type" value="Genomic_DNA"/>
</dbReference>
<keyword evidence="4" id="KW-1185">Reference proteome</keyword>
<dbReference type="Gene3D" id="1.10.1660.10">
    <property type="match status" value="1"/>
</dbReference>
<proteinExistence type="predicted"/>
<dbReference type="Proteomes" id="UP000431401">
    <property type="component" value="Unassembled WGS sequence"/>
</dbReference>
<dbReference type="InterPro" id="IPR047057">
    <property type="entry name" value="MerR_fam"/>
</dbReference>
<accession>A0A7K0DQZ9</accession>
<dbReference type="SUPFAM" id="SSF46955">
    <property type="entry name" value="Putative DNA-binding domain"/>
    <property type="match status" value="1"/>
</dbReference>
<protein>
    <recommendedName>
        <fullName evidence="2">HTH merR-type domain-containing protein</fullName>
    </recommendedName>
</protein>
<dbReference type="PANTHER" id="PTHR30204:SF93">
    <property type="entry name" value="HTH MERR-TYPE DOMAIN-CONTAINING PROTEIN"/>
    <property type="match status" value="1"/>
</dbReference>
<keyword evidence="1" id="KW-0238">DNA-binding</keyword>
<sequence>MAEYTIDELARAADTTVRSVRVYHERGLLPSPDVRGRIGYYSPDHLERLHTISRLLSRGMKLNGIRELLEAWDRGDGLADVLGVTDQPPTATPPDHPAQSTPELPGYLQEALAGSADPLDAYRLNNPRCGDLATRLVDSGVPMVAAFELVERLRADCERIADDHATELFYHLAGHAYERSERTARDRTKLETDLAITRLIVTRAVEELVGQAFERRAEIPAPPRATQ</sequence>
<evidence type="ECO:0000313" key="4">
    <source>
        <dbReference type="Proteomes" id="UP000431401"/>
    </source>
</evidence>
<comment type="caution">
    <text evidence="3">The sequence shown here is derived from an EMBL/GenBank/DDBJ whole genome shotgun (WGS) entry which is preliminary data.</text>
</comment>
<feature type="domain" description="HTH merR-type" evidence="2">
    <location>
        <begin position="3"/>
        <end position="71"/>
    </location>
</feature>
<dbReference type="InterPro" id="IPR000551">
    <property type="entry name" value="MerR-type_HTH_dom"/>
</dbReference>
<dbReference type="RefSeq" id="WP_319943198.1">
    <property type="nucleotide sequence ID" value="NZ_WEGI01000008.1"/>
</dbReference>
<gene>
    <name evidence="3" type="ORF">NRB56_37880</name>
</gene>
<dbReference type="AlphaFoldDB" id="A0A7K0DQZ9"/>
<dbReference type="GO" id="GO:0003677">
    <property type="term" value="F:DNA binding"/>
    <property type="evidence" value="ECO:0007669"/>
    <property type="project" value="UniProtKB-KW"/>
</dbReference>
<evidence type="ECO:0000256" key="1">
    <source>
        <dbReference type="ARBA" id="ARBA00023125"/>
    </source>
</evidence>
<dbReference type="SMART" id="SM00422">
    <property type="entry name" value="HTH_MERR"/>
    <property type="match status" value="1"/>
</dbReference>
<evidence type="ECO:0000259" key="2">
    <source>
        <dbReference type="PROSITE" id="PS50937"/>
    </source>
</evidence>
<organism evidence="3 4">
    <name type="scientific">Nocardia aurantia</name>
    <dbReference type="NCBI Taxonomy" id="2585199"/>
    <lineage>
        <taxon>Bacteria</taxon>
        <taxon>Bacillati</taxon>
        <taxon>Actinomycetota</taxon>
        <taxon>Actinomycetes</taxon>
        <taxon>Mycobacteriales</taxon>
        <taxon>Nocardiaceae</taxon>
        <taxon>Nocardia</taxon>
    </lineage>
</organism>
<dbReference type="GO" id="GO:0003700">
    <property type="term" value="F:DNA-binding transcription factor activity"/>
    <property type="evidence" value="ECO:0007669"/>
    <property type="project" value="InterPro"/>
</dbReference>
<dbReference type="PROSITE" id="PS50937">
    <property type="entry name" value="HTH_MERR_2"/>
    <property type="match status" value="1"/>
</dbReference>
<dbReference type="Pfam" id="PF13411">
    <property type="entry name" value="MerR_1"/>
    <property type="match status" value="1"/>
</dbReference>
<evidence type="ECO:0000313" key="3">
    <source>
        <dbReference type="EMBL" id="MQY28205.1"/>
    </source>
</evidence>